<organism evidence="2">
    <name type="scientific">Pyramimonas obovata</name>
    <dbReference type="NCBI Taxonomy" id="1411642"/>
    <lineage>
        <taxon>Eukaryota</taxon>
        <taxon>Viridiplantae</taxon>
        <taxon>Chlorophyta</taxon>
        <taxon>Pyramimonadophyceae</taxon>
        <taxon>Pyramimonadales</taxon>
        <taxon>Pyramimonadaceae</taxon>
        <taxon>Pyramimonas</taxon>
        <taxon>Pyramimonas incertae sedis</taxon>
    </lineage>
</organism>
<proteinExistence type="predicted"/>
<evidence type="ECO:0000313" key="2">
    <source>
        <dbReference type="EMBL" id="CAD8680928.1"/>
    </source>
</evidence>
<name>A0A7S0RLU8_9CHLO</name>
<gene>
    <name evidence="2" type="ORF">POBO1169_LOCUS15244</name>
</gene>
<feature type="region of interest" description="Disordered" evidence="1">
    <location>
        <begin position="160"/>
        <end position="182"/>
    </location>
</feature>
<dbReference type="AlphaFoldDB" id="A0A7S0RLU8"/>
<protein>
    <submittedName>
        <fullName evidence="2">Uncharacterized protein</fullName>
    </submittedName>
</protein>
<accession>A0A7S0RLU8</accession>
<evidence type="ECO:0000256" key="1">
    <source>
        <dbReference type="SAM" id="MobiDB-lite"/>
    </source>
</evidence>
<sequence length="507" mass="54811">MTTFMLTVPSHAVPGQLLQFQVGGSMMQVAVPPGVPPGGTFQVQMQAPTALAPMTMLQPGPTPAPHPAHSAPMHAPSQEEIMTAPPSPGAAGAPLKEVTLPRYSAIQFQAPEDGQMQLQERQPVPAGVPLGRGGQFGVIAAPAATTAPAPVTLTQITMQPAPQPAPTTQPALQPALPAPSPMSVPEMTAPTGQTMSMKDLCAPKPGWVGQAELAQYHSAAFKDPVVEFEPTCGNQVARYFNKASEYLFVTICCLPCILVALPCIMQNAYQNAKDKSCDEEKAKKKEAADVADLSLLLEDNELKVIYKTTLEKLFYGYMYETDRKRNYFGREVKKAFDAANSSGDPAAGFLAMAQTIDLEINSFIEGLFKTAYQHGAFDLCALCSSFIFHQGCCTFYVGYVSRQHSSYVGSFSEIGNLEFIYPDDDMDVKFVFIRHHLRTTSFRNELALVLKQATLRAASLDLNSFSQKGATGGHEGARAYYLNTQLKPYLESWSNYQFGITAAPSAG</sequence>
<reference evidence="2" key="1">
    <citation type="submission" date="2021-01" db="EMBL/GenBank/DDBJ databases">
        <authorList>
            <person name="Corre E."/>
            <person name="Pelletier E."/>
            <person name="Niang G."/>
            <person name="Scheremetjew M."/>
            <person name="Finn R."/>
            <person name="Kale V."/>
            <person name="Holt S."/>
            <person name="Cochrane G."/>
            <person name="Meng A."/>
            <person name="Brown T."/>
            <person name="Cohen L."/>
        </authorList>
    </citation>
    <scope>NUCLEOTIDE SEQUENCE</scope>
    <source>
        <strain evidence="2">CCMP722</strain>
    </source>
</reference>
<dbReference type="EMBL" id="HBFA01030239">
    <property type="protein sequence ID" value="CAD8680928.1"/>
    <property type="molecule type" value="Transcribed_RNA"/>
</dbReference>